<accession>A0A329SS99</accession>
<reference evidence="1 2" key="1">
    <citation type="submission" date="2018-01" db="EMBL/GenBank/DDBJ databases">
        <title>Draft genome of the strawberry crown rot pathogen Phytophthora cactorum.</title>
        <authorList>
            <person name="Armitage A.D."/>
            <person name="Lysoe E."/>
            <person name="Nellist C.F."/>
            <person name="Harrison R.J."/>
            <person name="Brurberg M.B."/>
        </authorList>
    </citation>
    <scope>NUCLEOTIDE SEQUENCE [LARGE SCALE GENOMIC DNA]</scope>
    <source>
        <strain evidence="1 2">10300</strain>
    </source>
</reference>
<protein>
    <submittedName>
        <fullName evidence="1">Uncharacterized protein</fullName>
    </submittedName>
</protein>
<proteinExistence type="predicted"/>
<dbReference type="STRING" id="29920.A0A329SS99"/>
<dbReference type="Proteomes" id="UP000251314">
    <property type="component" value="Unassembled WGS sequence"/>
</dbReference>
<sequence length="116" mass="13718">MNMKKCLDSVIRYQRRKEDEYVTRAIMPCTQRNIIYGEEMNQFLGMTSEWLADVFLNTFEVRQVQLRSTRLRVEEAIFECAVIPYRLPETIVKEALAMIDRTDLWRNDGSYLVGGE</sequence>
<keyword evidence="2" id="KW-1185">Reference proteome</keyword>
<organism evidence="1 2">
    <name type="scientific">Phytophthora cactorum</name>
    <dbReference type="NCBI Taxonomy" id="29920"/>
    <lineage>
        <taxon>Eukaryota</taxon>
        <taxon>Sar</taxon>
        <taxon>Stramenopiles</taxon>
        <taxon>Oomycota</taxon>
        <taxon>Peronosporomycetes</taxon>
        <taxon>Peronosporales</taxon>
        <taxon>Peronosporaceae</taxon>
        <taxon>Phytophthora</taxon>
    </lineage>
</organism>
<evidence type="ECO:0000313" key="1">
    <source>
        <dbReference type="EMBL" id="RAW38836.1"/>
    </source>
</evidence>
<comment type="caution">
    <text evidence="1">The sequence shown here is derived from an EMBL/GenBank/DDBJ whole genome shotgun (WGS) entry which is preliminary data.</text>
</comment>
<dbReference type="AlphaFoldDB" id="A0A329SS99"/>
<dbReference type="OrthoDB" id="121986at2759"/>
<name>A0A329SS99_9STRA</name>
<dbReference type="VEuPathDB" id="FungiDB:PC110_g4944"/>
<evidence type="ECO:0000313" key="2">
    <source>
        <dbReference type="Proteomes" id="UP000251314"/>
    </source>
</evidence>
<dbReference type="EMBL" id="MJFZ01000080">
    <property type="protein sequence ID" value="RAW38836.1"/>
    <property type="molecule type" value="Genomic_DNA"/>
</dbReference>
<gene>
    <name evidence="1" type="ORF">PC110_g4944</name>
</gene>